<dbReference type="Gene3D" id="3.10.50.40">
    <property type="match status" value="1"/>
</dbReference>
<dbReference type="EC" id="5.2.1.8" evidence="6"/>
<evidence type="ECO:0000256" key="6">
    <source>
        <dbReference type="RuleBase" id="RU003915"/>
    </source>
</evidence>
<comment type="similarity">
    <text evidence="2 6">Belongs to the FKBP-type PPIase family.</text>
</comment>
<evidence type="ECO:0000256" key="2">
    <source>
        <dbReference type="ARBA" id="ARBA00006577"/>
    </source>
</evidence>
<organism evidence="8 9">
    <name type="scientific">Belliella kenyensis</name>
    <dbReference type="NCBI Taxonomy" id="1472724"/>
    <lineage>
        <taxon>Bacteria</taxon>
        <taxon>Pseudomonadati</taxon>
        <taxon>Bacteroidota</taxon>
        <taxon>Cytophagia</taxon>
        <taxon>Cytophagales</taxon>
        <taxon>Cyclobacteriaceae</taxon>
        <taxon>Belliella</taxon>
    </lineage>
</organism>
<dbReference type="PROSITE" id="PS50059">
    <property type="entry name" value="FKBP_PPIASE"/>
    <property type="match status" value="1"/>
</dbReference>
<keyword evidence="3 5" id="KW-0697">Rotamase</keyword>
<evidence type="ECO:0000313" key="8">
    <source>
        <dbReference type="EMBL" id="MFC3975485.1"/>
    </source>
</evidence>
<keyword evidence="9" id="KW-1185">Reference proteome</keyword>
<evidence type="ECO:0000256" key="5">
    <source>
        <dbReference type="PROSITE-ProRule" id="PRU00277"/>
    </source>
</evidence>
<dbReference type="Pfam" id="PF00254">
    <property type="entry name" value="FKBP_C"/>
    <property type="match status" value="1"/>
</dbReference>
<dbReference type="SUPFAM" id="SSF54534">
    <property type="entry name" value="FKBP-like"/>
    <property type="match status" value="1"/>
</dbReference>
<proteinExistence type="inferred from homology"/>
<reference evidence="9" key="1">
    <citation type="journal article" date="2019" name="Int. J. Syst. Evol. Microbiol.">
        <title>The Global Catalogue of Microorganisms (GCM) 10K type strain sequencing project: providing services to taxonomists for standard genome sequencing and annotation.</title>
        <authorList>
            <consortium name="The Broad Institute Genomics Platform"/>
            <consortium name="The Broad Institute Genome Sequencing Center for Infectious Disease"/>
            <person name="Wu L."/>
            <person name="Ma J."/>
        </authorList>
    </citation>
    <scope>NUCLEOTIDE SEQUENCE [LARGE SCALE GENOMIC DNA]</scope>
    <source>
        <strain evidence="9">CECT 8551</strain>
    </source>
</reference>
<name>A0ABV8EJ03_9BACT</name>
<comment type="caution">
    <text evidence="8">The sequence shown here is derived from an EMBL/GenBank/DDBJ whole genome shotgun (WGS) entry which is preliminary data.</text>
</comment>
<dbReference type="InterPro" id="IPR001179">
    <property type="entry name" value="PPIase_FKBP_dom"/>
</dbReference>
<evidence type="ECO:0000256" key="4">
    <source>
        <dbReference type="ARBA" id="ARBA00023235"/>
    </source>
</evidence>
<accession>A0ABV8EJ03</accession>
<evidence type="ECO:0000256" key="3">
    <source>
        <dbReference type="ARBA" id="ARBA00023110"/>
    </source>
</evidence>
<evidence type="ECO:0000256" key="1">
    <source>
        <dbReference type="ARBA" id="ARBA00000971"/>
    </source>
</evidence>
<dbReference type="PANTHER" id="PTHR43811:SF19">
    <property type="entry name" value="39 KDA FK506-BINDING NUCLEAR PROTEIN"/>
    <property type="match status" value="1"/>
</dbReference>
<dbReference type="PANTHER" id="PTHR43811">
    <property type="entry name" value="FKBP-TYPE PEPTIDYL-PROLYL CIS-TRANS ISOMERASE FKPA"/>
    <property type="match status" value="1"/>
</dbReference>
<sequence>MKKLSFPVIVIMLFFSCISEQENYSIRLEQDKEAIQEYLAENPIDHVHKFEDVNNGVYIFWEEKMGGEYEFVLGDTLFIDYTGKLLTNRVFDTSLESVARENSIFNSQRTYKPLEFVVGRDGLIDGFLFALSKMQQGDKVVTLFPSLFGYGNQASGSIPPNSPLIFEIHLVKVGQVKKDD</sequence>
<gene>
    <name evidence="8" type="ORF">ACFOUP_03755</name>
</gene>
<comment type="catalytic activity">
    <reaction evidence="1 5 6">
        <text>[protein]-peptidylproline (omega=180) = [protein]-peptidylproline (omega=0)</text>
        <dbReference type="Rhea" id="RHEA:16237"/>
        <dbReference type="Rhea" id="RHEA-COMP:10747"/>
        <dbReference type="Rhea" id="RHEA-COMP:10748"/>
        <dbReference type="ChEBI" id="CHEBI:83833"/>
        <dbReference type="ChEBI" id="CHEBI:83834"/>
        <dbReference type="EC" id="5.2.1.8"/>
    </reaction>
</comment>
<dbReference type="EMBL" id="JBHSAV010000005">
    <property type="protein sequence ID" value="MFC3975485.1"/>
    <property type="molecule type" value="Genomic_DNA"/>
</dbReference>
<protein>
    <recommendedName>
        <fullName evidence="6">Peptidyl-prolyl cis-trans isomerase</fullName>
        <ecNumber evidence="6">5.2.1.8</ecNumber>
    </recommendedName>
</protein>
<keyword evidence="4 5" id="KW-0413">Isomerase</keyword>
<dbReference type="Proteomes" id="UP001595766">
    <property type="component" value="Unassembled WGS sequence"/>
</dbReference>
<evidence type="ECO:0000259" key="7">
    <source>
        <dbReference type="PROSITE" id="PS50059"/>
    </source>
</evidence>
<dbReference type="InterPro" id="IPR046357">
    <property type="entry name" value="PPIase_dom_sf"/>
</dbReference>
<feature type="domain" description="PPIase FKBP-type" evidence="7">
    <location>
        <begin position="74"/>
        <end position="174"/>
    </location>
</feature>
<dbReference type="PROSITE" id="PS51257">
    <property type="entry name" value="PROKAR_LIPOPROTEIN"/>
    <property type="match status" value="1"/>
</dbReference>
<dbReference type="RefSeq" id="WP_241297501.1">
    <property type="nucleotide sequence ID" value="NZ_JAKZGR010000022.1"/>
</dbReference>
<dbReference type="GO" id="GO:0003755">
    <property type="term" value="F:peptidyl-prolyl cis-trans isomerase activity"/>
    <property type="evidence" value="ECO:0007669"/>
    <property type="project" value="UniProtKB-EC"/>
</dbReference>
<evidence type="ECO:0000313" key="9">
    <source>
        <dbReference type="Proteomes" id="UP001595766"/>
    </source>
</evidence>